<reference evidence="8" key="1">
    <citation type="submission" date="2016-07" db="EMBL/GenBank/DDBJ databases">
        <title>Nontailed viruses are major unrecognized killers of bacteria in the ocean.</title>
        <authorList>
            <person name="Kauffman K."/>
            <person name="Hussain F."/>
            <person name="Yang J."/>
            <person name="Arevalo P."/>
            <person name="Brown J."/>
            <person name="Cutler M."/>
            <person name="Kelly L."/>
            <person name="Polz M.F."/>
        </authorList>
    </citation>
    <scope>NUCLEOTIDE SEQUENCE [LARGE SCALE GENOMIC DNA]</scope>
    <source>
        <strain evidence="8">10N.261.55.E11</strain>
    </source>
</reference>
<organism evidence="7 8">
    <name type="scientific">Vibrio splendidus</name>
    <dbReference type="NCBI Taxonomy" id="29497"/>
    <lineage>
        <taxon>Bacteria</taxon>
        <taxon>Pseudomonadati</taxon>
        <taxon>Pseudomonadota</taxon>
        <taxon>Gammaproteobacteria</taxon>
        <taxon>Vibrionales</taxon>
        <taxon>Vibrionaceae</taxon>
        <taxon>Vibrio</taxon>
    </lineage>
</organism>
<keyword evidence="3 5" id="KW-1133">Transmembrane helix</keyword>
<dbReference type="Pfam" id="PF00892">
    <property type="entry name" value="EamA"/>
    <property type="match status" value="2"/>
</dbReference>
<evidence type="ECO:0000256" key="1">
    <source>
        <dbReference type="ARBA" id="ARBA00004141"/>
    </source>
</evidence>
<evidence type="ECO:0000256" key="2">
    <source>
        <dbReference type="ARBA" id="ARBA00022692"/>
    </source>
</evidence>
<dbReference type="Proteomes" id="UP000235330">
    <property type="component" value="Unassembled WGS sequence"/>
</dbReference>
<dbReference type="AlphaFoldDB" id="A0A2N7F5T9"/>
<keyword evidence="2 5" id="KW-0812">Transmembrane</keyword>
<evidence type="ECO:0000313" key="8">
    <source>
        <dbReference type="Proteomes" id="UP000235330"/>
    </source>
</evidence>
<dbReference type="GO" id="GO:0016020">
    <property type="term" value="C:membrane"/>
    <property type="evidence" value="ECO:0007669"/>
    <property type="project" value="UniProtKB-SubCell"/>
</dbReference>
<feature type="transmembrane region" description="Helical" evidence="5">
    <location>
        <begin position="289"/>
        <end position="308"/>
    </location>
</feature>
<evidence type="ECO:0000256" key="4">
    <source>
        <dbReference type="ARBA" id="ARBA00023136"/>
    </source>
</evidence>
<evidence type="ECO:0000259" key="6">
    <source>
        <dbReference type="Pfam" id="PF00892"/>
    </source>
</evidence>
<protein>
    <recommendedName>
        <fullName evidence="6">EamA domain-containing protein</fullName>
    </recommendedName>
</protein>
<comment type="caution">
    <text evidence="7">The sequence shown here is derived from an EMBL/GenBank/DDBJ whole genome shotgun (WGS) entry which is preliminary data.</text>
</comment>
<feature type="transmembrane region" description="Helical" evidence="5">
    <location>
        <begin position="264"/>
        <end position="283"/>
    </location>
</feature>
<proteinExistence type="predicted"/>
<dbReference type="RefSeq" id="WP_102517347.1">
    <property type="nucleotide sequence ID" value="NZ_CAWNSM010000085.1"/>
</dbReference>
<feature type="domain" description="EamA" evidence="6">
    <location>
        <begin position="8"/>
        <end position="136"/>
    </location>
</feature>
<evidence type="ECO:0000256" key="5">
    <source>
        <dbReference type="SAM" id="Phobius"/>
    </source>
</evidence>
<dbReference type="SUPFAM" id="SSF103481">
    <property type="entry name" value="Multidrug resistance efflux transporter EmrE"/>
    <property type="match status" value="2"/>
</dbReference>
<feature type="transmembrane region" description="Helical" evidence="5">
    <location>
        <begin position="153"/>
        <end position="172"/>
    </location>
</feature>
<feature type="domain" description="EamA" evidence="6">
    <location>
        <begin position="153"/>
        <end position="303"/>
    </location>
</feature>
<feature type="transmembrane region" description="Helical" evidence="5">
    <location>
        <begin position="68"/>
        <end position="86"/>
    </location>
</feature>
<dbReference type="InterPro" id="IPR000620">
    <property type="entry name" value="EamA_dom"/>
</dbReference>
<feature type="transmembrane region" description="Helical" evidence="5">
    <location>
        <begin position="92"/>
        <end position="109"/>
    </location>
</feature>
<gene>
    <name evidence="7" type="ORF">BCU17_07700</name>
</gene>
<dbReference type="InterPro" id="IPR037185">
    <property type="entry name" value="EmrE-like"/>
</dbReference>
<accession>A0A2N7F5T9</accession>
<name>A0A2N7F5T9_VIBSP</name>
<keyword evidence="4 5" id="KW-0472">Membrane</keyword>
<feature type="transmembrane region" description="Helical" evidence="5">
    <location>
        <begin position="184"/>
        <end position="208"/>
    </location>
</feature>
<dbReference type="EMBL" id="MCWU01000085">
    <property type="protein sequence ID" value="PMJ61026.1"/>
    <property type="molecule type" value="Genomic_DNA"/>
</dbReference>
<sequence length="339" mass="37076">MSDITKATTFMLLSTFSLSLSGLMAKYLSEVMPTSLLSFVRFLFPSLFLFLFLMCYKITKPSLDMWKPLVMRAIFMVACQWCFLTSLQTLTLVEGVVLFSTGPLFIPLLEKLMFGTKIHTTTVICLVVTFVGVVMMAGDWSQFEFGSEFFRPALLLGLLAGVFNSGSQVSLYRASKTSLTPAELNAWTFLIAAILVIPMVVFTSASAVPDVLDGGSVYGTLTTLLSFDDLRWIALGAFGLALFTINTQIFRSKAYKLADSGSQLAPLIFTNMLFSVLWQGLFFDDVFSTQQLIGINLIVVASITNTLLAKRHSKAKAKQTPRAAVAVADAAVLDSAVKS</sequence>
<feature type="transmembrane region" description="Helical" evidence="5">
    <location>
        <begin position="232"/>
        <end position="252"/>
    </location>
</feature>
<evidence type="ECO:0000256" key="3">
    <source>
        <dbReference type="ARBA" id="ARBA00022989"/>
    </source>
</evidence>
<feature type="transmembrane region" description="Helical" evidence="5">
    <location>
        <begin position="35"/>
        <end position="56"/>
    </location>
</feature>
<dbReference type="PANTHER" id="PTHR22911:SF6">
    <property type="entry name" value="SOLUTE CARRIER FAMILY 35 MEMBER G1"/>
    <property type="match status" value="1"/>
</dbReference>
<feature type="transmembrane region" description="Helical" evidence="5">
    <location>
        <begin position="121"/>
        <end position="141"/>
    </location>
</feature>
<dbReference type="PANTHER" id="PTHR22911">
    <property type="entry name" value="ACYL-MALONYL CONDENSING ENZYME-RELATED"/>
    <property type="match status" value="1"/>
</dbReference>
<evidence type="ECO:0000313" key="7">
    <source>
        <dbReference type="EMBL" id="PMJ61026.1"/>
    </source>
</evidence>
<comment type="subcellular location">
    <subcellularLocation>
        <location evidence="1">Membrane</location>
        <topology evidence="1">Multi-pass membrane protein</topology>
    </subcellularLocation>
</comment>